<keyword evidence="5 11" id="KW-0408">Iron</keyword>
<dbReference type="Pfam" id="PF02467">
    <property type="entry name" value="Whib"/>
    <property type="match status" value="1"/>
</dbReference>
<keyword evidence="8 11" id="KW-0238">DNA-binding</keyword>
<protein>
    <recommendedName>
        <fullName evidence="11">Transcriptional regulator WhiB</fullName>
    </recommendedName>
</protein>
<evidence type="ECO:0000256" key="3">
    <source>
        <dbReference type="ARBA" id="ARBA00022485"/>
    </source>
</evidence>
<keyword evidence="6 11" id="KW-0411">Iron-sulfur</keyword>
<gene>
    <name evidence="11" type="primary">whiB</name>
    <name evidence="13" type="ORF">Pph01_78400</name>
</gene>
<evidence type="ECO:0000256" key="2">
    <source>
        <dbReference type="ARBA" id="ARBA00006597"/>
    </source>
</evidence>
<comment type="function">
    <text evidence="11">Acts as a transcriptional regulator. Probably redox-responsive. The apo- but not holo-form probably binds DNA.</text>
</comment>
<evidence type="ECO:0000256" key="9">
    <source>
        <dbReference type="ARBA" id="ARBA00023157"/>
    </source>
</evidence>
<evidence type="ECO:0000256" key="8">
    <source>
        <dbReference type="ARBA" id="ARBA00023125"/>
    </source>
</evidence>
<evidence type="ECO:0000259" key="12">
    <source>
        <dbReference type="PROSITE" id="PS51674"/>
    </source>
</evidence>
<dbReference type="PROSITE" id="PS51674">
    <property type="entry name" value="4FE4S_WBL"/>
    <property type="match status" value="1"/>
</dbReference>
<proteinExistence type="inferred from homology"/>
<evidence type="ECO:0000256" key="7">
    <source>
        <dbReference type="ARBA" id="ARBA00023015"/>
    </source>
</evidence>
<dbReference type="AlphaFoldDB" id="A0A8J3UFP2"/>
<dbReference type="Proteomes" id="UP000622547">
    <property type="component" value="Unassembled WGS sequence"/>
</dbReference>
<dbReference type="GO" id="GO:0051539">
    <property type="term" value="F:4 iron, 4 sulfur cluster binding"/>
    <property type="evidence" value="ECO:0007669"/>
    <property type="project" value="UniProtKB-UniRule"/>
</dbReference>
<comment type="cofactor">
    <cofactor evidence="11">
        <name>[4Fe-4S] cluster</name>
        <dbReference type="ChEBI" id="CHEBI:49883"/>
    </cofactor>
    <text evidence="11">Binds 1 [4Fe-4S] cluster per subunit. Following nitrosylation of the [4Fe-4S] cluster binds 1 [4Fe-8(NO)] cluster per subunit.</text>
</comment>
<evidence type="ECO:0000256" key="6">
    <source>
        <dbReference type="ARBA" id="ARBA00023014"/>
    </source>
</evidence>
<dbReference type="GO" id="GO:0046872">
    <property type="term" value="F:metal ion binding"/>
    <property type="evidence" value="ECO:0007669"/>
    <property type="project" value="UniProtKB-KW"/>
</dbReference>
<organism evidence="13 14">
    <name type="scientific">Planotetraspora phitsanulokensis</name>
    <dbReference type="NCBI Taxonomy" id="575192"/>
    <lineage>
        <taxon>Bacteria</taxon>
        <taxon>Bacillati</taxon>
        <taxon>Actinomycetota</taxon>
        <taxon>Actinomycetes</taxon>
        <taxon>Streptosporangiales</taxon>
        <taxon>Streptosporangiaceae</taxon>
        <taxon>Planotetraspora</taxon>
    </lineage>
</organism>
<evidence type="ECO:0000313" key="13">
    <source>
        <dbReference type="EMBL" id="GII42837.1"/>
    </source>
</evidence>
<dbReference type="GO" id="GO:0035731">
    <property type="term" value="F:dinitrosyl-iron complex binding"/>
    <property type="evidence" value="ECO:0007669"/>
    <property type="project" value="UniProtKB-UniRule"/>
</dbReference>
<keyword evidence="9 11" id="KW-1015">Disulfide bond</keyword>
<dbReference type="InterPro" id="IPR034768">
    <property type="entry name" value="4FE4S_WBL"/>
</dbReference>
<feature type="domain" description="4Fe-4S Wbl-type" evidence="12">
    <location>
        <begin position="15"/>
        <end position="83"/>
    </location>
</feature>
<dbReference type="GO" id="GO:0045892">
    <property type="term" value="P:negative regulation of DNA-templated transcription"/>
    <property type="evidence" value="ECO:0007669"/>
    <property type="project" value="TreeGrafter"/>
</dbReference>
<comment type="PTM">
    <text evidence="11">The Fe-S cluster can be nitrosylated by nitric oxide (NO).</text>
</comment>
<dbReference type="GO" id="GO:0003677">
    <property type="term" value="F:DNA binding"/>
    <property type="evidence" value="ECO:0007669"/>
    <property type="project" value="UniProtKB-UniRule"/>
</dbReference>
<evidence type="ECO:0000256" key="4">
    <source>
        <dbReference type="ARBA" id="ARBA00022723"/>
    </source>
</evidence>
<comment type="PTM">
    <text evidence="11">Upon Fe-S cluster removal intramolecular disulfide bonds are formed.</text>
</comment>
<reference evidence="13 14" key="1">
    <citation type="submission" date="2021-01" db="EMBL/GenBank/DDBJ databases">
        <title>Whole genome shotgun sequence of Planotetraspora phitsanulokensis NBRC 104273.</title>
        <authorList>
            <person name="Komaki H."/>
            <person name="Tamura T."/>
        </authorList>
    </citation>
    <scope>NUCLEOTIDE SEQUENCE [LARGE SCALE GENOMIC DNA]</scope>
    <source>
        <strain evidence="13 14">NBRC 104273</strain>
    </source>
</reference>
<keyword evidence="11" id="KW-0963">Cytoplasm</keyword>
<dbReference type="GO" id="GO:0047134">
    <property type="term" value="F:protein-disulfide reductase [NAD(P)H] activity"/>
    <property type="evidence" value="ECO:0007669"/>
    <property type="project" value="TreeGrafter"/>
</dbReference>
<dbReference type="PANTHER" id="PTHR38839">
    <property type="entry name" value="TRANSCRIPTIONAL REGULATOR WHID-RELATED"/>
    <property type="match status" value="1"/>
</dbReference>
<sequence length="101" mass="11562">MAISMAAIAWQDEAECKGQPLYLFYGPGEGEDRETAKQKERRIQEAKSFCGSCEVRAECLEYQFRFAGQYGVAGGLDEDERKLYRRRKLRSDLKKKKGKAS</sequence>
<evidence type="ECO:0000313" key="14">
    <source>
        <dbReference type="Proteomes" id="UP000622547"/>
    </source>
</evidence>
<dbReference type="InterPro" id="IPR003482">
    <property type="entry name" value="Whib"/>
</dbReference>
<evidence type="ECO:0000256" key="5">
    <source>
        <dbReference type="ARBA" id="ARBA00023004"/>
    </source>
</evidence>
<comment type="caution">
    <text evidence="13">The sequence shown here is derived from an EMBL/GenBank/DDBJ whole genome shotgun (WGS) entry which is preliminary data.</text>
</comment>
<comment type="subcellular location">
    <subcellularLocation>
        <location evidence="1 11">Cytoplasm</location>
    </subcellularLocation>
</comment>
<name>A0A8J3UFP2_9ACTN</name>
<evidence type="ECO:0000256" key="1">
    <source>
        <dbReference type="ARBA" id="ARBA00004496"/>
    </source>
</evidence>
<dbReference type="HAMAP" id="MF_01479">
    <property type="entry name" value="WhiB"/>
    <property type="match status" value="1"/>
</dbReference>
<dbReference type="RefSeq" id="WP_204078250.1">
    <property type="nucleotide sequence ID" value="NZ_BAABHI010000048.1"/>
</dbReference>
<keyword evidence="7 11" id="KW-0805">Transcription regulation</keyword>
<feature type="binding site" evidence="11">
    <location>
        <position position="16"/>
    </location>
    <ligand>
        <name>[4Fe-4S] cluster</name>
        <dbReference type="ChEBI" id="CHEBI:49883"/>
    </ligand>
</feature>
<feature type="binding site" evidence="11">
    <location>
        <position position="50"/>
    </location>
    <ligand>
        <name>[4Fe-4S] cluster</name>
        <dbReference type="ChEBI" id="CHEBI:49883"/>
    </ligand>
</feature>
<evidence type="ECO:0000256" key="10">
    <source>
        <dbReference type="ARBA" id="ARBA00023163"/>
    </source>
</evidence>
<feature type="binding site" evidence="11">
    <location>
        <position position="53"/>
    </location>
    <ligand>
        <name>[4Fe-4S] cluster</name>
        <dbReference type="ChEBI" id="CHEBI:49883"/>
    </ligand>
</feature>
<keyword evidence="14" id="KW-1185">Reference proteome</keyword>
<dbReference type="EMBL" id="BOOP01000048">
    <property type="protein sequence ID" value="GII42837.1"/>
    <property type="molecule type" value="Genomic_DNA"/>
</dbReference>
<keyword evidence="3 11" id="KW-0004">4Fe-4S</keyword>
<dbReference type="GO" id="GO:0045454">
    <property type="term" value="P:cell redox homeostasis"/>
    <property type="evidence" value="ECO:0007669"/>
    <property type="project" value="TreeGrafter"/>
</dbReference>
<feature type="binding site" evidence="11">
    <location>
        <position position="59"/>
    </location>
    <ligand>
        <name>[4Fe-4S] cluster</name>
        <dbReference type="ChEBI" id="CHEBI:49883"/>
    </ligand>
</feature>
<accession>A0A8J3UFP2</accession>
<keyword evidence="4 11" id="KW-0479">Metal-binding</keyword>
<evidence type="ECO:0000256" key="11">
    <source>
        <dbReference type="HAMAP-Rule" id="MF_01479"/>
    </source>
</evidence>
<dbReference type="GO" id="GO:0005737">
    <property type="term" value="C:cytoplasm"/>
    <property type="evidence" value="ECO:0007669"/>
    <property type="project" value="UniProtKB-SubCell"/>
</dbReference>
<keyword evidence="10 11" id="KW-0804">Transcription</keyword>
<comment type="similarity">
    <text evidence="2 11">Belongs to the WhiB family.</text>
</comment>